<feature type="chain" id="PRO_5018659620" evidence="3">
    <location>
        <begin position="22"/>
        <end position="159"/>
    </location>
</feature>
<reference evidence="5 6" key="2">
    <citation type="submission" date="2019-01" db="EMBL/GenBank/DDBJ databases">
        <title>Sinorhodobacter populi sp. nov. isolated from the symptomatic bark tissue of Populus euramericana canker.</title>
        <authorList>
            <person name="Xu G."/>
        </authorList>
    </citation>
    <scope>NUCLEOTIDE SEQUENCE [LARGE SCALE GENOMIC DNA]</scope>
    <source>
        <strain evidence="5 6">CGMCC 1.12963</strain>
    </source>
</reference>
<evidence type="ECO:0000256" key="3">
    <source>
        <dbReference type="SAM" id="SignalP"/>
    </source>
</evidence>
<organism evidence="5 6">
    <name type="scientific">Paenirhodobacter huangdaonensis</name>
    <dbReference type="NCBI Taxonomy" id="2501515"/>
    <lineage>
        <taxon>Bacteria</taxon>
        <taxon>Pseudomonadati</taxon>
        <taxon>Pseudomonadota</taxon>
        <taxon>Alphaproteobacteria</taxon>
        <taxon>Rhodobacterales</taxon>
        <taxon>Rhodobacter group</taxon>
        <taxon>Paenirhodobacter</taxon>
    </lineage>
</organism>
<keyword evidence="3" id="KW-0732">Signal</keyword>
<dbReference type="PROSITE" id="PS51257">
    <property type="entry name" value="PROKAR_LIPOPROTEIN"/>
    <property type="match status" value="1"/>
</dbReference>
<evidence type="ECO:0000256" key="2">
    <source>
        <dbReference type="ARBA" id="ARBA00009387"/>
    </source>
</evidence>
<dbReference type="InterPro" id="IPR008258">
    <property type="entry name" value="Transglycosylase_SLT_dom_1"/>
</dbReference>
<dbReference type="InterPro" id="IPR023346">
    <property type="entry name" value="Lysozyme-like_dom_sf"/>
</dbReference>
<proteinExistence type="inferred from homology"/>
<feature type="domain" description="Transglycosylase SLT" evidence="4">
    <location>
        <begin position="49"/>
        <end position="141"/>
    </location>
</feature>
<dbReference type="PANTHER" id="PTHR37423">
    <property type="entry name" value="SOLUBLE LYTIC MUREIN TRANSGLYCOSYLASE-RELATED"/>
    <property type="match status" value="1"/>
</dbReference>
<evidence type="ECO:0000259" key="4">
    <source>
        <dbReference type="Pfam" id="PF01464"/>
    </source>
</evidence>
<evidence type="ECO:0000313" key="5">
    <source>
        <dbReference type="EMBL" id="RWR53558.1"/>
    </source>
</evidence>
<dbReference type="EMBL" id="SAVA01000003">
    <property type="protein sequence ID" value="RWR53558.1"/>
    <property type="molecule type" value="Genomic_DNA"/>
</dbReference>
<dbReference type="PANTHER" id="PTHR37423:SF2">
    <property type="entry name" value="MEMBRANE-BOUND LYTIC MUREIN TRANSGLYCOSYLASE C"/>
    <property type="match status" value="1"/>
</dbReference>
<comment type="similarity">
    <text evidence="2">Belongs to the virb1 family.</text>
</comment>
<dbReference type="Proteomes" id="UP000288071">
    <property type="component" value="Unassembled WGS sequence"/>
</dbReference>
<comment type="caution">
    <text evidence="5">The sequence shown here is derived from an EMBL/GenBank/DDBJ whole genome shotgun (WGS) entry which is preliminary data.</text>
</comment>
<dbReference type="Gene3D" id="1.10.530.10">
    <property type="match status" value="1"/>
</dbReference>
<gene>
    <name evidence="5" type="ORF">EOW66_05710</name>
</gene>
<evidence type="ECO:0000256" key="1">
    <source>
        <dbReference type="ARBA" id="ARBA00007734"/>
    </source>
</evidence>
<dbReference type="CDD" id="cd00254">
    <property type="entry name" value="LT-like"/>
    <property type="match status" value="1"/>
</dbReference>
<dbReference type="Pfam" id="PF01464">
    <property type="entry name" value="SLT"/>
    <property type="match status" value="1"/>
</dbReference>
<name>A0A3S3MRD7_9RHOB</name>
<dbReference type="AlphaFoldDB" id="A0A3S3MRD7"/>
<comment type="similarity">
    <text evidence="1">Belongs to the transglycosylase Slt family.</text>
</comment>
<evidence type="ECO:0000313" key="6">
    <source>
        <dbReference type="Proteomes" id="UP000288071"/>
    </source>
</evidence>
<keyword evidence="6" id="KW-1185">Reference proteome</keyword>
<protein>
    <submittedName>
        <fullName evidence="5">Lytic transglycosylase domain-containing protein</fullName>
    </submittedName>
</protein>
<reference evidence="6" key="1">
    <citation type="submission" date="2019-01" db="EMBL/GenBank/DDBJ databases">
        <title>Sinorhodobacter populi sp. nov. isolated from the symptomatic bark tissue of Populus euramericana canker.</title>
        <authorList>
            <person name="Li Y."/>
        </authorList>
    </citation>
    <scope>NUCLEOTIDE SEQUENCE [LARGE SCALE GENOMIC DNA]</scope>
    <source>
        <strain evidence="6">CGMCC 1.12963</strain>
    </source>
</reference>
<feature type="signal peptide" evidence="3">
    <location>
        <begin position="1"/>
        <end position="21"/>
    </location>
</feature>
<accession>A0A3S3MRD7</accession>
<dbReference type="SUPFAM" id="SSF53955">
    <property type="entry name" value="Lysozyme-like"/>
    <property type="match status" value="1"/>
</dbReference>
<sequence length="159" mass="17658">MMIRRSLLLTLPLVLALAACGTDPRASSKGMSPDQLPLQPGESTELRGLINKYADHYEVPRTLVHRIVQRESGYNPTARNGSYMGLMQIDPRTASTMGFAGSSRELLDAETNLKYAVKYLRGAWLCADGNEKEAVGWYARGYYYEAKRRGILKDAGLRG</sequence>